<feature type="non-terminal residue" evidence="2">
    <location>
        <position position="237"/>
    </location>
</feature>
<evidence type="ECO:0000313" key="2">
    <source>
        <dbReference type="EMBL" id="BBG98587.1"/>
    </source>
</evidence>
<reference evidence="2" key="1">
    <citation type="journal article" date="2019" name="Science">
        <title>Mutation of a bHLH transcription factor allowed almond domestication.</title>
        <authorList>
            <person name="Sanchez-Perez R."/>
            <person name="Pavan S."/>
            <person name="Mazzeo R."/>
            <person name="Moldovan C."/>
            <person name="Aiese Cigliano R."/>
            <person name="Del Cueto J."/>
            <person name="Ricciardi F."/>
            <person name="Lotti C."/>
            <person name="Ricciardi L."/>
            <person name="Dicenta F."/>
            <person name="Lopez-Marques R.L."/>
            <person name="Lindberg Moller B."/>
        </authorList>
    </citation>
    <scope>NUCLEOTIDE SEQUENCE</scope>
</reference>
<feature type="compositionally biased region" description="Polar residues" evidence="1">
    <location>
        <begin position="34"/>
        <end position="46"/>
    </location>
</feature>
<protein>
    <submittedName>
        <fullName evidence="2">RNA-binding protein</fullName>
    </submittedName>
</protein>
<gene>
    <name evidence="2" type="ORF">Prudu_008026</name>
</gene>
<sequence length="237" mass="26597">MYTAVSDHGDSTGGYNMHNASYPVQQASHPPISQLANHEPQASSVIQPPFPPSKSPSQLCRMPLQHTQITHSRTSQVEVNETQKQHLTQPSGQIIGQQQSSQWDKPEEFALFEQALQMQTQQQNPSHHLKSMSSVLSTQHSAQTQQVQIQTQAFHQTLQLQKPCSSAPKQILLLAQPVFDRMANFSILREKKNGMQPHPSPWRIESSSLRLTQIEELLGLRVTIVHNECNPAQGDHI</sequence>
<feature type="region of interest" description="Disordered" evidence="1">
    <location>
        <begin position="1"/>
        <end position="59"/>
    </location>
</feature>
<name>A0A4Y1R3G3_PRUDU</name>
<dbReference type="AlphaFoldDB" id="A0A4Y1R3G3"/>
<organism evidence="2">
    <name type="scientific">Prunus dulcis</name>
    <name type="common">Almond</name>
    <name type="synonym">Amygdalus dulcis</name>
    <dbReference type="NCBI Taxonomy" id="3755"/>
    <lineage>
        <taxon>Eukaryota</taxon>
        <taxon>Viridiplantae</taxon>
        <taxon>Streptophyta</taxon>
        <taxon>Embryophyta</taxon>
        <taxon>Tracheophyta</taxon>
        <taxon>Spermatophyta</taxon>
        <taxon>Magnoliopsida</taxon>
        <taxon>eudicotyledons</taxon>
        <taxon>Gunneridae</taxon>
        <taxon>Pentapetalae</taxon>
        <taxon>rosids</taxon>
        <taxon>fabids</taxon>
        <taxon>Rosales</taxon>
        <taxon>Rosaceae</taxon>
        <taxon>Amygdaloideae</taxon>
        <taxon>Amygdaleae</taxon>
        <taxon>Prunus</taxon>
    </lineage>
</organism>
<proteinExistence type="predicted"/>
<feature type="compositionally biased region" description="Polar residues" evidence="1">
    <location>
        <begin position="18"/>
        <end position="28"/>
    </location>
</feature>
<dbReference type="EMBL" id="AP019299">
    <property type="protein sequence ID" value="BBG98587.1"/>
    <property type="molecule type" value="Genomic_DNA"/>
</dbReference>
<accession>A0A4Y1R3G3</accession>
<evidence type="ECO:0000256" key="1">
    <source>
        <dbReference type="SAM" id="MobiDB-lite"/>
    </source>
</evidence>